<evidence type="ECO:0000313" key="1">
    <source>
        <dbReference type="EMBL" id="CAH2240074.1"/>
    </source>
</evidence>
<sequence length="89" mass="10011">MLTPSHSEKRPVLIVCVVVMSWWWALALLALGVARAAPRAGSGELFYSKHPHALFPFPFLSRDARRTALCHRRFEDGFLLSTTSFRALA</sequence>
<dbReference type="AlphaFoldDB" id="A0A8S4RSF6"/>
<name>A0A8S4RSF6_9NEOP</name>
<protein>
    <submittedName>
        <fullName evidence="1">Jg6329 protein</fullName>
    </submittedName>
</protein>
<dbReference type="Proteomes" id="UP000838756">
    <property type="component" value="Unassembled WGS sequence"/>
</dbReference>
<comment type="caution">
    <text evidence="1">The sequence shown here is derived from an EMBL/GenBank/DDBJ whole genome shotgun (WGS) entry which is preliminary data.</text>
</comment>
<organism evidence="1 2">
    <name type="scientific">Pararge aegeria aegeria</name>
    <dbReference type="NCBI Taxonomy" id="348720"/>
    <lineage>
        <taxon>Eukaryota</taxon>
        <taxon>Metazoa</taxon>
        <taxon>Ecdysozoa</taxon>
        <taxon>Arthropoda</taxon>
        <taxon>Hexapoda</taxon>
        <taxon>Insecta</taxon>
        <taxon>Pterygota</taxon>
        <taxon>Neoptera</taxon>
        <taxon>Endopterygota</taxon>
        <taxon>Lepidoptera</taxon>
        <taxon>Glossata</taxon>
        <taxon>Ditrysia</taxon>
        <taxon>Papilionoidea</taxon>
        <taxon>Nymphalidae</taxon>
        <taxon>Satyrinae</taxon>
        <taxon>Satyrini</taxon>
        <taxon>Parargina</taxon>
        <taxon>Pararge</taxon>
    </lineage>
</organism>
<accession>A0A8S4RSF6</accession>
<reference evidence="1" key="1">
    <citation type="submission" date="2022-03" db="EMBL/GenBank/DDBJ databases">
        <authorList>
            <person name="Lindestad O."/>
        </authorList>
    </citation>
    <scope>NUCLEOTIDE SEQUENCE</scope>
</reference>
<gene>
    <name evidence="1" type="primary">jg6329</name>
    <name evidence="1" type="ORF">PAEG_LOCUS16687</name>
</gene>
<proteinExistence type="predicted"/>
<dbReference type="EMBL" id="CAKXAJ010025470">
    <property type="protein sequence ID" value="CAH2240074.1"/>
    <property type="molecule type" value="Genomic_DNA"/>
</dbReference>
<evidence type="ECO:0000313" key="2">
    <source>
        <dbReference type="Proteomes" id="UP000838756"/>
    </source>
</evidence>
<keyword evidence="2" id="KW-1185">Reference proteome</keyword>